<proteinExistence type="predicted"/>
<dbReference type="InterPro" id="IPR045584">
    <property type="entry name" value="Pilin-like"/>
</dbReference>
<evidence type="ECO:0000313" key="4">
    <source>
        <dbReference type="Proteomes" id="UP000315700"/>
    </source>
</evidence>
<keyword evidence="1" id="KW-0812">Transmembrane</keyword>
<dbReference type="Proteomes" id="UP000315700">
    <property type="component" value="Chromosome"/>
</dbReference>
<dbReference type="OrthoDB" id="257279at2"/>
<gene>
    <name evidence="3" type="ORF">Pan44_49980</name>
</gene>
<dbReference type="AlphaFoldDB" id="A0A517SLD8"/>
<dbReference type="Pfam" id="PF07596">
    <property type="entry name" value="SBP_bac_10"/>
    <property type="match status" value="1"/>
</dbReference>
<accession>A0A517SLD8</accession>
<dbReference type="PROSITE" id="PS00409">
    <property type="entry name" value="PROKAR_NTER_METHYL"/>
    <property type="match status" value="1"/>
</dbReference>
<dbReference type="PANTHER" id="PTHR30093">
    <property type="entry name" value="GENERAL SECRETION PATHWAY PROTEIN G"/>
    <property type="match status" value="1"/>
</dbReference>
<dbReference type="RefSeq" id="WP_145035175.1">
    <property type="nucleotide sequence ID" value="NZ_CP036271.1"/>
</dbReference>
<dbReference type="EMBL" id="CP036271">
    <property type="protein sequence ID" value="QDT56935.1"/>
    <property type="molecule type" value="Genomic_DNA"/>
</dbReference>
<reference evidence="3 4" key="1">
    <citation type="submission" date="2019-02" db="EMBL/GenBank/DDBJ databases">
        <title>Deep-cultivation of Planctomycetes and their phenomic and genomic characterization uncovers novel biology.</title>
        <authorList>
            <person name="Wiegand S."/>
            <person name="Jogler M."/>
            <person name="Boedeker C."/>
            <person name="Pinto D."/>
            <person name="Vollmers J."/>
            <person name="Rivas-Marin E."/>
            <person name="Kohn T."/>
            <person name="Peeters S.H."/>
            <person name="Heuer A."/>
            <person name="Rast P."/>
            <person name="Oberbeckmann S."/>
            <person name="Bunk B."/>
            <person name="Jeske O."/>
            <person name="Meyerdierks A."/>
            <person name="Storesund J.E."/>
            <person name="Kallscheuer N."/>
            <person name="Luecker S."/>
            <person name="Lage O.M."/>
            <person name="Pohl T."/>
            <person name="Merkel B.J."/>
            <person name="Hornburger P."/>
            <person name="Mueller R.-W."/>
            <person name="Bruemmer F."/>
            <person name="Labrenz M."/>
            <person name="Spormann A.M."/>
            <person name="Op den Camp H."/>
            <person name="Overmann J."/>
            <person name="Amann R."/>
            <person name="Jetten M.S.M."/>
            <person name="Mascher T."/>
            <person name="Medema M.H."/>
            <person name="Devos D.P."/>
            <person name="Kaster A.-K."/>
            <person name="Ovreas L."/>
            <person name="Rohde M."/>
            <person name="Galperin M.Y."/>
            <person name="Jogler C."/>
        </authorList>
    </citation>
    <scope>NUCLEOTIDE SEQUENCE [LARGE SCALE GENOMIC DNA]</scope>
    <source>
        <strain evidence="3 4">Pan44</strain>
    </source>
</reference>
<sequence length="347" mass="38225">MLATPSRRAHPRRGFTLIELLVVIAIIAILVSLLLPAVQQAREAARKTQCRNNLKQIGLALHNFHDARTEFPHMYRHSPRPTTSTACPSGRNPMALLLPYLEQQSFDTSTEVRTALQNTLLPVYRCPSDPVPGGAPITYASYGVNSGDTYSWAWMCNGQPASMAVPYCAYFKASRPYFGGLIDPAGMTCMQRSGGRTVRFRDITDGTSNTIAFAERWGAVIHPVTKARNTQYSAFMSSWVDTYATFPVSASTRLNNHLDPDFSEIQIWSGYWSSMRSEHAGGVMVLLADGSVRFLNESINRETTADDMFQYPVGTGSPSRGGSHPTASGRVFRAIAVRDDAEVIGEF</sequence>
<dbReference type="NCBIfam" id="TIGR04294">
    <property type="entry name" value="pre_pil_HX9DG"/>
    <property type="match status" value="1"/>
</dbReference>
<name>A0A517SLD8_9PLAN</name>
<evidence type="ECO:0000256" key="1">
    <source>
        <dbReference type="SAM" id="Phobius"/>
    </source>
</evidence>
<dbReference type="KEGG" id="ccos:Pan44_49980"/>
<dbReference type="InterPro" id="IPR012902">
    <property type="entry name" value="N_methyl_site"/>
</dbReference>
<protein>
    <submittedName>
        <fullName evidence="3">Putative major pilin subunit</fullName>
    </submittedName>
</protein>
<keyword evidence="1" id="KW-0472">Membrane</keyword>
<keyword evidence="1" id="KW-1133">Transmembrane helix</keyword>
<organism evidence="3 4">
    <name type="scientific">Caulifigura coniformis</name>
    <dbReference type="NCBI Taxonomy" id="2527983"/>
    <lineage>
        <taxon>Bacteria</taxon>
        <taxon>Pseudomonadati</taxon>
        <taxon>Planctomycetota</taxon>
        <taxon>Planctomycetia</taxon>
        <taxon>Planctomycetales</taxon>
        <taxon>Planctomycetaceae</taxon>
        <taxon>Caulifigura</taxon>
    </lineage>
</organism>
<keyword evidence="4" id="KW-1185">Reference proteome</keyword>
<dbReference type="PANTHER" id="PTHR30093:SF2">
    <property type="entry name" value="TYPE II SECRETION SYSTEM PROTEIN H"/>
    <property type="match status" value="1"/>
</dbReference>
<dbReference type="InterPro" id="IPR027558">
    <property type="entry name" value="Pre_pil_HX9DG_C"/>
</dbReference>
<dbReference type="NCBIfam" id="TIGR02532">
    <property type="entry name" value="IV_pilin_GFxxxE"/>
    <property type="match status" value="1"/>
</dbReference>
<dbReference type="Gene3D" id="3.30.700.10">
    <property type="entry name" value="Glycoprotein, Type 4 Pilin"/>
    <property type="match status" value="1"/>
</dbReference>
<dbReference type="Pfam" id="PF07963">
    <property type="entry name" value="N_methyl"/>
    <property type="match status" value="1"/>
</dbReference>
<feature type="domain" description="DUF1559" evidence="2">
    <location>
        <begin position="39"/>
        <end position="302"/>
    </location>
</feature>
<evidence type="ECO:0000313" key="3">
    <source>
        <dbReference type="EMBL" id="QDT56935.1"/>
    </source>
</evidence>
<dbReference type="SUPFAM" id="SSF54523">
    <property type="entry name" value="Pili subunits"/>
    <property type="match status" value="1"/>
</dbReference>
<feature type="transmembrane region" description="Helical" evidence="1">
    <location>
        <begin position="20"/>
        <end position="38"/>
    </location>
</feature>
<evidence type="ECO:0000259" key="2">
    <source>
        <dbReference type="Pfam" id="PF07596"/>
    </source>
</evidence>
<dbReference type="InParanoid" id="A0A517SLD8"/>
<dbReference type="InterPro" id="IPR011453">
    <property type="entry name" value="DUF1559"/>
</dbReference>